<proteinExistence type="predicted"/>
<dbReference type="InterPro" id="IPR052179">
    <property type="entry name" value="DD-CPase-like"/>
</dbReference>
<evidence type="ECO:0000313" key="4">
    <source>
        <dbReference type="EMBL" id="MFD0960480.1"/>
    </source>
</evidence>
<feature type="transmembrane region" description="Helical" evidence="2">
    <location>
        <begin position="32"/>
        <end position="50"/>
    </location>
</feature>
<protein>
    <submittedName>
        <fullName evidence="4">M15 family metallopeptidase</fullName>
    </submittedName>
</protein>
<gene>
    <name evidence="4" type="ORF">ACFQ2I_13890</name>
</gene>
<evidence type="ECO:0000256" key="1">
    <source>
        <dbReference type="SAM" id="MobiDB-lite"/>
    </source>
</evidence>
<reference evidence="5" key="1">
    <citation type="journal article" date="2019" name="Int. J. Syst. Evol. Microbiol.">
        <title>The Global Catalogue of Microorganisms (GCM) 10K type strain sequencing project: providing services to taxonomists for standard genome sequencing and annotation.</title>
        <authorList>
            <consortium name="The Broad Institute Genomics Platform"/>
            <consortium name="The Broad Institute Genome Sequencing Center for Infectious Disease"/>
            <person name="Wu L."/>
            <person name="Ma J."/>
        </authorList>
    </citation>
    <scope>NUCLEOTIDE SEQUENCE [LARGE SCALE GENOMIC DNA]</scope>
    <source>
        <strain evidence="5">CCUG 59129</strain>
    </source>
</reference>
<sequence>MSPYSPQLHTPPHAPPSHTPPPSPRQRRSRNALLILLILFTLAALLVNRYEEVERLLPWAKQKPPSIIGLHPVVHELSEQLVKECTALGIHVVITDGFRSHHEQNTLFQQGRSADGPIVTHAKGGESYHNYGLAIDFALKTKKGKLIWDLEYDGNQNKHADWLEVVAVAKGLGFSWGGDWKSFKDYPHLQMDFGYTIHQLQRGFYPLDEHEAAVVPGQ</sequence>
<keyword evidence="5" id="KW-1185">Reference proteome</keyword>
<feature type="compositionally biased region" description="Pro residues" evidence="1">
    <location>
        <begin position="12"/>
        <end position="24"/>
    </location>
</feature>
<keyword evidence="2" id="KW-1133">Transmembrane helix</keyword>
<keyword evidence="2" id="KW-0812">Transmembrane</keyword>
<dbReference type="Gene3D" id="3.30.1380.10">
    <property type="match status" value="1"/>
</dbReference>
<feature type="domain" description="Peptidase M15C" evidence="3">
    <location>
        <begin position="122"/>
        <end position="191"/>
    </location>
</feature>
<dbReference type="SUPFAM" id="SSF55166">
    <property type="entry name" value="Hedgehog/DD-peptidase"/>
    <property type="match status" value="1"/>
</dbReference>
<organism evidence="4 5">
    <name type="scientific">Paenibacillus chungangensis</name>
    <dbReference type="NCBI Taxonomy" id="696535"/>
    <lineage>
        <taxon>Bacteria</taxon>
        <taxon>Bacillati</taxon>
        <taxon>Bacillota</taxon>
        <taxon>Bacilli</taxon>
        <taxon>Bacillales</taxon>
        <taxon>Paenibacillaceae</taxon>
        <taxon>Paenibacillus</taxon>
    </lineage>
</organism>
<dbReference type="PANTHER" id="PTHR34385:SF1">
    <property type="entry name" value="PEPTIDOGLYCAN L-ALANYL-D-GLUTAMATE ENDOPEPTIDASE CWLK"/>
    <property type="match status" value="1"/>
</dbReference>
<dbReference type="InterPro" id="IPR039561">
    <property type="entry name" value="Peptidase_M15C"/>
</dbReference>
<dbReference type="Pfam" id="PF13539">
    <property type="entry name" value="Peptidase_M15_4"/>
    <property type="match status" value="1"/>
</dbReference>
<dbReference type="InterPro" id="IPR009045">
    <property type="entry name" value="Zn_M74/Hedgehog-like"/>
</dbReference>
<dbReference type="EMBL" id="JBHTJZ010000021">
    <property type="protein sequence ID" value="MFD0960480.1"/>
    <property type="molecule type" value="Genomic_DNA"/>
</dbReference>
<evidence type="ECO:0000313" key="5">
    <source>
        <dbReference type="Proteomes" id="UP001596989"/>
    </source>
</evidence>
<dbReference type="PANTHER" id="PTHR34385">
    <property type="entry name" value="D-ALANYL-D-ALANINE CARBOXYPEPTIDASE"/>
    <property type="match status" value="1"/>
</dbReference>
<dbReference type="CDD" id="cd14845">
    <property type="entry name" value="L-Ala-D-Glu_peptidase_like"/>
    <property type="match status" value="1"/>
</dbReference>
<dbReference type="RefSeq" id="WP_377564986.1">
    <property type="nucleotide sequence ID" value="NZ_JBHTJZ010000021.1"/>
</dbReference>
<accession>A0ABW3HSM1</accession>
<keyword evidence="2" id="KW-0472">Membrane</keyword>
<feature type="region of interest" description="Disordered" evidence="1">
    <location>
        <begin position="1"/>
        <end position="27"/>
    </location>
</feature>
<evidence type="ECO:0000256" key="2">
    <source>
        <dbReference type="SAM" id="Phobius"/>
    </source>
</evidence>
<name>A0ABW3HSM1_9BACL</name>
<comment type="caution">
    <text evidence="4">The sequence shown here is derived from an EMBL/GenBank/DDBJ whole genome shotgun (WGS) entry which is preliminary data.</text>
</comment>
<evidence type="ECO:0000259" key="3">
    <source>
        <dbReference type="Pfam" id="PF13539"/>
    </source>
</evidence>
<dbReference type="Proteomes" id="UP001596989">
    <property type="component" value="Unassembled WGS sequence"/>
</dbReference>